<evidence type="ECO:0000256" key="1">
    <source>
        <dbReference type="ARBA" id="ARBA00004196"/>
    </source>
</evidence>
<evidence type="ECO:0000313" key="7">
    <source>
        <dbReference type="Proteomes" id="UP001209885"/>
    </source>
</evidence>
<sequence>MKIRIFSCLALAFIMTLSGCMKDDLEDLQNQIDDLNTKVDDLEQAQQEALLAAIANLEASLAALNSDLVEDLQLLEQEIAENANAVYYGNVITAADYDSLVAQGATIITGKVVVNNDGNVQDLAGIKLIGKDLEINDGTAITMESLQSIGEDLIISGVATEASVNLANLSSIGGDFHVLSNDGLTEIVMDELVLVSGELMTETNDMLTKISFAKLDQVDDLYINGRLTEDPNYLFFGQITYLDLSATDVSNDVMVSYIGNAPSATFGKVGGDFEFRNNLIVSLDVASPTVGGDFIIESNARLTSIETSMIESIEGNIKFLYNDNSIFWEETERSGLTAIPSFEALTFIGGNIEITSNKAISTIEAFNNVTEMTGSNIKFESNGSNIDNILVFNSLVSSGASQWSNASVRIYEKTNWFDGFNAIENLLNVDITVQAPTEAGGGFGPFEVGGPVKVDGFNALTQVSTMKLNVMEINEFNAFQSMDNFQNFQEYLTVYMPTDETVGMCSMEPIFTKIKNGDFENWNGTRVAKFYMNYSEMDRDAAIDQLLAPCAL</sequence>
<evidence type="ECO:0000256" key="3">
    <source>
        <dbReference type="ARBA" id="ARBA00023180"/>
    </source>
</evidence>
<dbReference type="PANTHER" id="PTHR31018:SF3">
    <property type="entry name" value="RECEPTOR PROTEIN-TYROSINE KINASE"/>
    <property type="match status" value="1"/>
</dbReference>
<comment type="caution">
    <text evidence="6">The sequence shown here is derived from an EMBL/GenBank/DDBJ whole genome shotgun (WGS) entry which is preliminary data.</text>
</comment>
<protein>
    <recommendedName>
        <fullName evidence="8">Receptor L-domain domain-containing protein</fullName>
    </recommendedName>
</protein>
<keyword evidence="7" id="KW-1185">Reference proteome</keyword>
<proteinExistence type="predicted"/>
<evidence type="ECO:0008006" key="8">
    <source>
        <dbReference type="Google" id="ProtNLM"/>
    </source>
</evidence>
<dbReference type="SUPFAM" id="SSF52058">
    <property type="entry name" value="L domain-like"/>
    <property type="match status" value="1"/>
</dbReference>
<feature type="chain" id="PRO_5045053497" description="Receptor L-domain domain-containing protein" evidence="5">
    <location>
        <begin position="23"/>
        <end position="552"/>
    </location>
</feature>
<keyword evidence="2 5" id="KW-0732">Signal</keyword>
<accession>A0ABT3RPV6</accession>
<evidence type="ECO:0000256" key="2">
    <source>
        <dbReference type="ARBA" id="ARBA00022729"/>
    </source>
</evidence>
<evidence type="ECO:0000256" key="4">
    <source>
        <dbReference type="SAM" id="Coils"/>
    </source>
</evidence>
<feature type="signal peptide" evidence="5">
    <location>
        <begin position="1"/>
        <end position="22"/>
    </location>
</feature>
<dbReference type="EMBL" id="JAPFQN010000005">
    <property type="protein sequence ID" value="MCX2743828.1"/>
    <property type="molecule type" value="Genomic_DNA"/>
</dbReference>
<dbReference type="PROSITE" id="PS51257">
    <property type="entry name" value="PROKAR_LIPOPROTEIN"/>
    <property type="match status" value="1"/>
</dbReference>
<evidence type="ECO:0000256" key="5">
    <source>
        <dbReference type="SAM" id="SignalP"/>
    </source>
</evidence>
<keyword evidence="4" id="KW-0175">Coiled coil</keyword>
<dbReference type="InterPro" id="IPR051648">
    <property type="entry name" value="CWI-Assembly_Regulator"/>
</dbReference>
<dbReference type="PANTHER" id="PTHR31018">
    <property type="entry name" value="SPORULATION-SPECIFIC PROTEIN-RELATED"/>
    <property type="match status" value="1"/>
</dbReference>
<name>A0ABT3RPV6_9BACT</name>
<evidence type="ECO:0000313" key="6">
    <source>
        <dbReference type="EMBL" id="MCX2743828.1"/>
    </source>
</evidence>
<comment type="subcellular location">
    <subcellularLocation>
        <location evidence="1">Cell envelope</location>
    </subcellularLocation>
</comment>
<gene>
    <name evidence="6" type="ORF">OO013_08125</name>
</gene>
<dbReference type="RefSeq" id="WP_266056275.1">
    <property type="nucleotide sequence ID" value="NZ_JAPFQN010000005.1"/>
</dbReference>
<reference evidence="6 7" key="1">
    <citation type="submission" date="2022-11" db="EMBL/GenBank/DDBJ databases">
        <title>The characterization of three novel Bacteroidetes species and genomic analysis of their roles in tidal elemental geochemical cycles.</title>
        <authorList>
            <person name="Ma K."/>
        </authorList>
    </citation>
    <scope>NUCLEOTIDE SEQUENCE [LARGE SCALE GENOMIC DNA]</scope>
    <source>
        <strain evidence="6 7">M17</strain>
    </source>
</reference>
<keyword evidence="3" id="KW-0325">Glycoprotein</keyword>
<feature type="coiled-coil region" evidence="4">
    <location>
        <begin position="18"/>
        <end position="85"/>
    </location>
</feature>
<organism evidence="6 7">
    <name type="scientific">Mangrovivirga halotolerans</name>
    <dbReference type="NCBI Taxonomy" id="2993936"/>
    <lineage>
        <taxon>Bacteria</taxon>
        <taxon>Pseudomonadati</taxon>
        <taxon>Bacteroidota</taxon>
        <taxon>Cytophagia</taxon>
        <taxon>Cytophagales</taxon>
        <taxon>Mangrovivirgaceae</taxon>
        <taxon>Mangrovivirga</taxon>
    </lineage>
</organism>
<dbReference type="Proteomes" id="UP001209885">
    <property type="component" value="Unassembled WGS sequence"/>
</dbReference>